<dbReference type="SMART" id="SM00448">
    <property type="entry name" value="REC"/>
    <property type="match status" value="1"/>
</dbReference>
<evidence type="ECO:0000313" key="8">
    <source>
        <dbReference type="EMBL" id="GGK32702.1"/>
    </source>
</evidence>
<reference evidence="8" key="1">
    <citation type="journal article" date="2014" name="Int. J. Syst. Evol. Microbiol.">
        <title>Complete genome sequence of Corynebacterium casei LMG S-19264T (=DSM 44701T), isolated from a smear-ripened cheese.</title>
        <authorList>
            <consortium name="US DOE Joint Genome Institute (JGI-PGF)"/>
            <person name="Walter F."/>
            <person name="Albersmeier A."/>
            <person name="Kalinowski J."/>
            <person name="Ruckert C."/>
        </authorList>
    </citation>
    <scope>NUCLEOTIDE SEQUENCE</scope>
    <source>
        <strain evidence="8">CGMCC 4.7278</strain>
    </source>
</reference>
<feature type="modified residue" description="4-aspartylphosphate" evidence="6">
    <location>
        <position position="56"/>
    </location>
</feature>
<dbReference type="GO" id="GO:0000160">
    <property type="term" value="P:phosphorelay signal transduction system"/>
    <property type="evidence" value="ECO:0007669"/>
    <property type="project" value="InterPro"/>
</dbReference>
<evidence type="ECO:0000256" key="3">
    <source>
        <dbReference type="ARBA" id="ARBA00023082"/>
    </source>
</evidence>
<dbReference type="RefSeq" id="WP_188826676.1">
    <property type="nucleotide sequence ID" value="NZ_BMMW01000001.1"/>
</dbReference>
<dbReference type="InterPro" id="IPR011006">
    <property type="entry name" value="CheY-like_superfamily"/>
</dbReference>
<gene>
    <name evidence="8" type="ORF">GCM10011591_00520</name>
</gene>
<sequence length="221" mass="23769">MSVPVRLGVIDDQCGFTTSALRGYLAPHPEITIVATAETVPELLTCGATLDVVMLDLLLADGTSPIENATLLRERGWPVLVFTGGEDPELVRMAARAGVAGIVLKSASEDRIVAAIRAVARGEESTSLELAAVIDADPAFAPTLPPQQQRTLALYASGESERDIAAIMNISPHTVKEYLTRIRSAYAELGQSNLSRSELTRAARLGGFVRRPWSHPRRSVR</sequence>
<dbReference type="PANTHER" id="PTHR43214:SF44">
    <property type="entry name" value="TWO-COMPONENT RESPONSE REGULATOR"/>
    <property type="match status" value="1"/>
</dbReference>
<evidence type="ECO:0000256" key="1">
    <source>
        <dbReference type="ARBA" id="ARBA00010641"/>
    </source>
</evidence>
<keyword evidence="5" id="KW-0804">Transcription</keyword>
<dbReference type="GO" id="GO:0006352">
    <property type="term" value="P:DNA-templated transcription initiation"/>
    <property type="evidence" value="ECO:0007669"/>
    <property type="project" value="InterPro"/>
</dbReference>
<evidence type="ECO:0000256" key="4">
    <source>
        <dbReference type="ARBA" id="ARBA00023125"/>
    </source>
</evidence>
<dbReference type="Proteomes" id="UP000612956">
    <property type="component" value="Unassembled WGS sequence"/>
</dbReference>
<reference evidence="8" key="2">
    <citation type="submission" date="2020-09" db="EMBL/GenBank/DDBJ databases">
        <authorList>
            <person name="Sun Q."/>
            <person name="Zhou Y."/>
        </authorList>
    </citation>
    <scope>NUCLEOTIDE SEQUENCE</scope>
    <source>
        <strain evidence="8">CGMCC 4.7278</strain>
    </source>
</reference>
<keyword evidence="9" id="KW-1185">Reference proteome</keyword>
<dbReference type="InterPro" id="IPR000792">
    <property type="entry name" value="Tscrpt_reg_LuxR_C"/>
</dbReference>
<dbReference type="InterPro" id="IPR013249">
    <property type="entry name" value="RNA_pol_sigma70_r4_t2"/>
</dbReference>
<dbReference type="Gene3D" id="3.40.50.2300">
    <property type="match status" value="1"/>
</dbReference>
<comment type="similarity">
    <text evidence="1">Belongs to the sigma-70 factor family. ECF subfamily.</text>
</comment>
<dbReference type="SUPFAM" id="SSF46894">
    <property type="entry name" value="C-terminal effector domain of the bipartite response regulators"/>
    <property type="match status" value="1"/>
</dbReference>
<dbReference type="SMART" id="SM00421">
    <property type="entry name" value="HTH_LUXR"/>
    <property type="match status" value="1"/>
</dbReference>
<comment type="caution">
    <text evidence="8">The sequence shown here is derived from an EMBL/GenBank/DDBJ whole genome shotgun (WGS) entry which is preliminary data.</text>
</comment>
<dbReference type="GO" id="GO:0003677">
    <property type="term" value="F:DNA binding"/>
    <property type="evidence" value="ECO:0007669"/>
    <property type="project" value="UniProtKB-KW"/>
</dbReference>
<organism evidence="8 9">
    <name type="scientific">Nocardia camponoti</name>
    <dbReference type="NCBI Taxonomy" id="1616106"/>
    <lineage>
        <taxon>Bacteria</taxon>
        <taxon>Bacillati</taxon>
        <taxon>Actinomycetota</taxon>
        <taxon>Actinomycetes</taxon>
        <taxon>Mycobacteriales</taxon>
        <taxon>Nocardiaceae</taxon>
        <taxon>Nocardia</taxon>
    </lineage>
</organism>
<evidence type="ECO:0000313" key="9">
    <source>
        <dbReference type="Proteomes" id="UP000612956"/>
    </source>
</evidence>
<keyword evidence="3" id="KW-0731">Sigma factor</keyword>
<protein>
    <recommendedName>
        <fullName evidence="7">Response regulatory domain-containing protein</fullName>
    </recommendedName>
</protein>
<dbReference type="Pfam" id="PF08281">
    <property type="entry name" value="Sigma70_r4_2"/>
    <property type="match status" value="1"/>
</dbReference>
<keyword evidence="4" id="KW-0238">DNA-binding</keyword>
<proteinExistence type="inferred from homology"/>
<evidence type="ECO:0000259" key="7">
    <source>
        <dbReference type="PROSITE" id="PS50110"/>
    </source>
</evidence>
<dbReference type="AlphaFoldDB" id="A0A917Q7E1"/>
<name>A0A917Q7E1_9NOCA</name>
<dbReference type="InterPro" id="IPR036388">
    <property type="entry name" value="WH-like_DNA-bd_sf"/>
</dbReference>
<dbReference type="PROSITE" id="PS50110">
    <property type="entry name" value="RESPONSE_REGULATORY"/>
    <property type="match status" value="1"/>
</dbReference>
<evidence type="ECO:0000256" key="6">
    <source>
        <dbReference type="PROSITE-ProRule" id="PRU00169"/>
    </source>
</evidence>
<dbReference type="SUPFAM" id="SSF52172">
    <property type="entry name" value="CheY-like"/>
    <property type="match status" value="1"/>
</dbReference>
<dbReference type="InterPro" id="IPR039420">
    <property type="entry name" value="WalR-like"/>
</dbReference>
<keyword evidence="2" id="KW-0805">Transcription regulation</keyword>
<dbReference type="InterPro" id="IPR001789">
    <property type="entry name" value="Sig_transdc_resp-reg_receiver"/>
</dbReference>
<dbReference type="PANTHER" id="PTHR43214">
    <property type="entry name" value="TWO-COMPONENT RESPONSE REGULATOR"/>
    <property type="match status" value="1"/>
</dbReference>
<dbReference type="GO" id="GO:0016987">
    <property type="term" value="F:sigma factor activity"/>
    <property type="evidence" value="ECO:0007669"/>
    <property type="project" value="UniProtKB-KW"/>
</dbReference>
<feature type="domain" description="Response regulatory" evidence="7">
    <location>
        <begin position="7"/>
        <end position="120"/>
    </location>
</feature>
<accession>A0A917Q7E1</accession>
<dbReference type="Gene3D" id="1.10.10.10">
    <property type="entry name" value="Winged helix-like DNA-binding domain superfamily/Winged helix DNA-binding domain"/>
    <property type="match status" value="1"/>
</dbReference>
<keyword evidence="6" id="KW-0597">Phosphoprotein</keyword>
<evidence type="ECO:0000256" key="2">
    <source>
        <dbReference type="ARBA" id="ARBA00023015"/>
    </source>
</evidence>
<evidence type="ECO:0000256" key="5">
    <source>
        <dbReference type="ARBA" id="ARBA00023163"/>
    </source>
</evidence>
<dbReference type="EMBL" id="BMMW01000001">
    <property type="protein sequence ID" value="GGK32702.1"/>
    <property type="molecule type" value="Genomic_DNA"/>
</dbReference>
<dbReference type="InterPro" id="IPR016032">
    <property type="entry name" value="Sig_transdc_resp-reg_C-effctor"/>
</dbReference>